<proteinExistence type="predicted"/>
<protein>
    <submittedName>
        <fullName evidence="1">Uncharacterized protein</fullName>
    </submittedName>
</protein>
<sequence length="210" mass="24275">MEITTLKDLIIKQMLDLQSTVYCVIPKLPSIKSSNYQDGILIGRILLQANEQIQNIVQRLIEDQNSMITRSKFKGSNINNNLDQNPPKQIQRELHQNKEKILQIKITPEPNIDRPCCLCYEGNENTCGKIITIPNSVRKLQAHSQCFKNINNPKQIEFDKVYLLYRTYECTICEKQGASFVCEKCNQKYHFPCFVDSSQEGILQCNCQKN</sequence>
<keyword evidence="2" id="KW-1185">Reference proteome</keyword>
<dbReference type="OMA" id="ILQCNCQ"/>
<comment type="caution">
    <text evidence="1">The sequence shown here is derived from an EMBL/GenBank/DDBJ whole genome shotgun (WGS) entry which is preliminary data.</text>
</comment>
<evidence type="ECO:0000313" key="1">
    <source>
        <dbReference type="EMBL" id="CAD8050721.1"/>
    </source>
</evidence>
<organism evidence="1 2">
    <name type="scientific">Paramecium primaurelia</name>
    <dbReference type="NCBI Taxonomy" id="5886"/>
    <lineage>
        <taxon>Eukaryota</taxon>
        <taxon>Sar</taxon>
        <taxon>Alveolata</taxon>
        <taxon>Ciliophora</taxon>
        <taxon>Intramacronucleata</taxon>
        <taxon>Oligohymenophorea</taxon>
        <taxon>Peniculida</taxon>
        <taxon>Parameciidae</taxon>
        <taxon>Paramecium</taxon>
    </lineage>
</organism>
<dbReference type="AlphaFoldDB" id="A0A8S1K7H8"/>
<name>A0A8S1K7H8_PARPR</name>
<accession>A0A8S1K7H8</accession>
<evidence type="ECO:0000313" key="2">
    <source>
        <dbReference type="Proteomes" id="UP000688137"/>
    </source>
</evidence>
<gene>
    <name evidence="1" type="ORF">PPRIM_AZ9-3.1.T0170199</name>
</gene>
<dbReference type="Proteomes" id="UP000688137">
    <property type="component" value="Unassembled WGS sequence"/>
</dbReference>
<reference evidence="1" key="1">
    <citation type="submission" date="2021-01" db="EMBL/GenBank/DDBJ databases">
        <authorList>
            <consortium name="Genoscope - CEA"/>
            <person name="William W."/>
        </authorList>
    </citation>
    <scope>NUCLEOTIDE SEQUENCE</scope>
</reference>
<dbReference type="EMBL" id="CAJJDM010000012">
    <property type="protein sequence ID" value="CAD8050721.1"/>
    <property type="molecule type" value="Genomic_DNA"/>
</dbReference>